<dbReference type="InterPro" id="IPR020818">
    <property type="entry name" value="Chaperonin_GroES"/>
</dbReference>
<proteinExistence type="inferred from homology"/>
<dbReference type="PANTHER" id="PTHR10772">
    <property type="entry name" value="10 KDA HEAT SHOCK PROTEIN"/>
    <property type="match status" value="1"/>
</dbReference>
<evidence type="ECO:0000256" key="1">
    <source>
        <dbReference type="ARBA" id="ARBA00006975"/>
    </source>
</evidence>
<dbReference type="EMBL" id="KK784885">
    <property type="protein sequence ID" value="KDO73835.1"/>
    <property type="molecule type" value="Genomic_DNA"/>
</dbReference>
<keyword evidence="5" id="KW-1185">Reference proteome</keyword>
<dbReference type="PRINTS" id="PR00297">
    <property type="entry name" value="CHAPERONIN10"/>
</dbReference>
<dbReference type="NCBIfam" id="NF001531">
    <property type="entry name" value="PRK00364.2-2"/>
    <property type="match status" value="1"/>
</dbReference>
<dbReference type="InterPro" id="IPR018369">
    <property type="entry name" value="Chaprnonin_Cpn10_CS"/>
</dbReference>
<name>A0A067G5G5_CITSI</name>
<dbReference type="SUPFAM" id="SSF50129">
    <property type="entry name" value="GroES-like"/>
    <property type="match status" value="2"/>
</dbReference>
<dbReference type="CDD" id="cd00320">
    <property type="entry name" value="cpn10"/>
    <property type="match status" value="2"/>
</dbReference>
<dbReference type="HAMAP" id="MF_00580">
    <property type="entry name" value="CH10"/>
    <property type="match status" value="1"/>
</dbReference>
<accession>A0A067G5G5</accession>
<keyword evidence="2 3" id="KW-0143">Chaperone</keyword>
<evidence type="ECO:0000256" key="2">
    <source>
        <dbReference type="ARBA" id="ARBA00023186"/>
    </source>
</evidence>
<dbReference type="FunFam" id="2.30.33.40:FF:000005">
    <property type="entry name" value="20 kDa chaperonin, chloroplastic"/>
    <property type="match status" value="1"/>
</dbReference>
<dbReference type="SMART" id="SM00883">
    <property type="entry name" value="Cpn10"/>
    <property type="match status" value="2"/>
</dbReference>
<dbReference type="Proteomes" id="UP000027120">
    <property type="component" value="Unassembled WGS sequence"/>
</dbReference>
<dbReference type="InterPro" id="IPR011032">
    <property type="entry name" value="GroES-like_sf"/>
</dbReference>
<comment type="similarity">
    <text evidence="1 3">Belongs to the GroES chaperonin family.</text>
</comment>
<protein>
    <submittedName>
        <fullName evidence="4">Uncharacterized protein</fullName>
    </submittedName>
</protein>
<reference evidence="4 5" key="1">
    <citation type="submission" date="2014-04" db="EMBL/GenBank/DDBJ databases">
        <authorList>
            <consortium name="International Citrus Genome Consortium"/>
            <person name="Gmitter F."/>
            <person name="Chen C."/>
            <person name="Farmerie W."/>
            <person name="Harkins T."/>
            <person name="Desany B."/>
            <person name="Mohiuddin M."/>
            <person name="Kodira C."/>
            <person name="Borodovsky M."/>
            <person name="Lomsadze A."/>
            <person name="Burns P."/>
            <person name="Jenkins J."/>
            <person name="Prochnik S."/>
            <person name="Shu S."/>
            <person name="Chapman J."/>
            <person name="Pitluck S."/>
            <person name="Schmutz J."/>
            <person name="Rokhsar D."/>
        </authorList>
    </citation>
    <scope>NUCLEOTIDE SEQUENCE</scope>
</reference>
<dbReference type="InterPro" id="IPR037124">
    <property type="entry name" value="Chaperonin_GroES_sf"/>
</dbReference>
<dbReference type="Pfam" id="PF00166">
    <property type="entry name" value="Cpn10"/>
    <property type="match status" value="2"/>
</dbReference>
<dbReference type="Gene3D" id="2.30.33.40">
    <property type="entry name" value="GroES chaperonin"/>
    <property type="match status" value="2"/>
</dbReference>
<evidence type="ECO:0000256" key="3">
    <source>
        <dbReference type="RuleBase" id="RU003479"/>
    </source>
</evidence>
<dbReference type="AlphaFoldDB" id="A0A067G5G5"/>
<organism evidence="4 5">
    <name type="scientific">Citrus sinensis</name>
    <name type="common">Sweet orange</name>
    <name type="synonym">Citrus aurantium var. sinensis</name>
    <dbReference type="NCBI Taxonomy" id="2711"/>
    <lineage>
        <taxon>Eukaryota</taxon>
        <taxon>Viridiplantae</taxon>
        <taxon>Streptophyta</taxon>
        <taxon>Embryophyta</taxon>
        <taxon>Tracheophyta</taxon>
        <taxon>Spermatophyta</taxon>
        <taxon>Magnoliopsida</taxon>
        <taxon>eudicotyledons</taxon>
        <taxon>Gunneridae</taxon>
        <taxon>Pentapetalae</taxon>
        <taxon>rosids</taxon>
        <taxon>malvids</taxon>
        <taxon>Sapindales</taxon>
        <taxon>Rutaceae</taxon>
        <taxon>Aurantioideae</taxon>
        <taxon>Citrus</taxon>
    </lineage>
</organism>
<sequence>MATAQLTASSIKVPARSLTSFDGLRPSSVKFASVGGAPSQRSFRRLVVKAAAVVAPKYTSIKPLGDRVLVKIKTVEEKTDGGIFLPSAAQTKPQAGEVVAVGEGKTVGKAKLDISVKPGTQVIYSKYAGTELEFNGANHLILREDDVVGILETDEIKDLKPLNDRVFIKVAEAEETTAGGLLLTEASKEKPSIGMVRVVNFCKFGGPILFAAFPNTCITNNMM</sequence>
<dbReference type="PROSITE" id="PS00681">
    <property type="entry name" value="CHAPERONINS_CPN10"/>
    <property type="match status" value="2"/>
</dbReference>
<evidence type="ECO:0000313" key="5">
    <source>
        <dbReference type="Proteomes" id="UP000027120"/>
    </source>
</evidence>
<dbReference type="PANTHER" id="PTHR10772:SF63">
    <property type="entry name" value="20 KDA CHAPERONIN, CHLOROPLASTIC"/>
    <property type="match status" value="1"/>
</dbReference>
<dbReference type="GO" id="GO:0044183">
    <property type="term" value="F:protein folding chaperone"/>
    <property type="evidence" value="ECO:0007669"/>
    <property type="project" value="InterPro"/>
</dbReference>
<gene>
    <name evidence="4" type="ORF">CISIN_1g025388mg</name>
</gene>
<dbReference type="SMR" id="A0A067G5G5"/>
<evidence type="ECO:0000313" key="4">
    <source>
        <dbReference type="EMBL" id="KDO73835.1"/>
    </source>
</evidence>
<dbReference type="GO" id="GO:0005524">
    <property type="term" value="F:ATP binding"/>
    <property type="evidence" value="ECO:0007669"/>
    <property type="project" value="InterPro"/>
</dbReference>